<dbReference type="InterPro" id="IPR011048">
    <property type="entry name" value="Haem_d1_sf"/>
</dbReference>
<dbReference type="PROSITE" id="PS00678">
    <property type="entry name" value="WD_REPEATS_1"/>
    <property type="match status" value="1"/>
</dbReference>
<dbReference type="Gene3D" id="1.25.40.470">
    <property type="match status" value="1"/>
</dbReference>
<evidence type="ECO:0000256" key="4">
    <source>
        <dbReference type="ARBA" id="ARBA00022490"/>
    </source>
</evidence>
<dbReference type="Pfam" id="PF00400">
    <property type="entry name" value="WD40"/>
    <property type="match status" value="5"/>
</dbReference>
<feature type="domain" description="COPA/B second beta-propeller" evidence="14">
    <location>
        <begin position="424"/>
        <end position="670"/>
    </location>
</feature>
<evidence type="ECO:0000256" key="2">
    <source>
        <dbReference type="ARBA" id="ARBA00004347"/>
    </source>
</evidence>
<evidence type="ECO:0000256" key="6">
    <source>
        <dbReference type="ARBA" id="ARBA00022737"/>
    </source>
</evidence>
<dbReference type="SUPFAM" id="SSF51004">
    <property type="entry name" value="C-terminal (heme d1) domain of cytochrome cd1-nitrite reductase"/>
    <property type="match status" value="1"/>
</dbReference>
<keyword evidence="6" id="KW-0677">Repeat</keyword>
<dbReference type="CDD" id="cd00200">
    <property type="entry name" value="WD40"/>
    <property type="match status" value="1"/>
</dbReference>
<dbReference type="OrthoDB" id="10261470at2759"/>
<feature type="repeat" description="WD" evidence="12">
    <location>
        <begin position="86"/>
        <end position="127"/>
    </location>
</feature>
<keyword evidence="11" id="KW-0968">Cytoplasmic vesicle</keyword>
<evidence type="ECO:0000256" key="13">
    <source>
        <dbReference type="SAM" id="MobiDB-lite"/>
    </source>
</evidence>
<dbReference type="SUPFAM" id="SSF50978">
    <property type="entry name" value="WD40 repeat-like"/>
    <property type="match status" value="1"/>
</dbReference>
<feature type="repeat" description="WD" evidence="12">
    <location>
        <begin position="170"/>
        <end position="211"/>
    </location>
</feature>
<dbReference type="GO" id="GO:0006888">
    <property type="term" value="P:endoplasmic reticulum to Golgi vesicle-mediated transport"/>
    <property type="evidence" value="ECO:0007669"/>
    <property type="project" value="InterPro"/>
</dbReference>
<dbReference type="GO" id="GO:0000139">
    <property type="term" value="C:Golgi membrane"/>
    <property type="evidence" value="ECO:0007669"/>
    <property type="project" value="UniProtKB-SubCell"/>
</dbReference>
<organism evidence="17 18">
    <name type="scientific">Puccinia graminis f. sp. tritici</name>
    <dbReference type="NCBI Taxonomy" id="56615"/>
    <lineage>
        <taxon>Eukaryota</taxon>
        <taxon>Fungi</taxon>
        <taxon>Dikarya</taxon>
        <taxon>Basidiomycota</taxon>
        <taxon>Pucciniomycotina</taxon>
        <taxon>Pucciniomycetes</taxon>
        <taxon>Pucciniales</taxon>
        <taxon>Pucciniaceae</taxon>
        <taxon>Puccinia</taxon>
    </lineage>
</organism>
<proteinExistence type="predicted"/>
<evidence type="ECO:0000256" key="11">
    <source>
        <dbReference type="ARBA" id="ARBA00023329"/>
    </source>
</evidence>
<feature type="compositionally biased region" description="Acidic residues" evidence="13">
    <location>
        <begin position="937"/>
        <end position="949"/>
    </location>
</feature>
<dbReference type="InterPro" id="IPR056176">
    <property type="entry name" value="TPR_COPA_B"/>
</dbReference>
<dbReference type="InterPro" id="IPR001680">
    <property type="entry name" value="WD40_rpt"/>
</dbReference>
<evidence type="ECO:0000256" key="7">
    <source>
        <dbReference type="ARBA" id="ARBA00022892"/>
    </source>
</evidence>
<dbReference type="InterPro" id="IPR016391">
    <property type="entry name" value="Coatomer_asu"/>
</dbReference>
<reference evidence="17 18" key="1">
    <citation type="submission" date="2019-05" db="EMBL/GenBank/DDBJ databases">
        <title>Emergence of the Ug99 lineage of the wheat stem rust pathogen through somatic hybridization.</title>
        <authorList>
            <person name="Li F."/>
            <person name="Upadhyaya N.M."/>
            <person name="Sperschneider J."/>
            <person name="Matny O."/>
            <person name="Nguyen-Phuc H."/>
            <person name="Mago R."/>
            <person name="Raley C."/>
            <person name="Miller M.E."/>
            <person name="Silverstein K.A.T."/>
            <person name="Henningsen E."/>
            <person name="Hirsch C.D."/>
            <person name="Visser B."/>
            <person name="Pretorius Z.A."/>
            <person name="Steffenson B.J."/>
            <person name="Schwessinger B."/>
            <person name="Dodds P.N."/>
            <person name="Figueroa M."/>
        </authorList>
    </citation>
    <scope>NUCLEOTIDE SEQUENCE [LARGE SCALE GENOMIC DNA]</scope>
    <source>
        <strain evidence="17">21-0</strain>
    </source>
</reference>
<evidence type="ECO:0000259" key="15">
    <source>
        <dbReference type="Pfam" id="PF06957"/>
    </source>
</evidence>
<dbReference type="InterPro" id="IPR006692">
    <property type="entry name" value="Beta-prop_COPA/B_2nd"/>
</dbReference>
<dbReference type="GO" id="GO:0006886">
    <property type="term" value="P:intracellular protein transport"/>
    <property type="evidence" value="ECO:0007669"/>
    <property type="project" value="InterPro"/>
</dbReference>
<dbReference type="Pfam" id="PF04053">
    <property type="entry name" value="B-prop_COPA_B_2nd"/>
    <property type="match status" value="1"/>
</dbReference>
<dbReference type="FunFam" id="1.25.40.470:FF:000002">
    <property type="entry name" value="Coatomer subunit alpha"/>
    <property type="match status" value="1"/>
</dbReference>
<feature type="region of interest" description="Disordered" evidence="13">
    <location>
        <begin position="1"/>
        <end position="81"/>
    </location>
</feature>
<evidence type="ECO:0000256" key="12">
    <source>
        <dbReference type="PROSITE-ProRule" id="PRU00221"/>
    </source>
</evidence>
<dbReference type="InterPro" id="IPR050844">
    <property type="entry name" value="Coatomer_complex_subunit"/>
</dbReference>
<keyword evidence="3" id="KW-0813">Transport</keyword>
<protein>
    <submittedName>
        <fullName evidence="17">Uncharacterized protein</fullName>
    </submittedName>
</protein>
<dbReference type="InterPro" id="IPR036322">
    <property type="entry name" value="WD40_repeat_dom_sf"/>
</dbReference>
<dbReference type="SMART" id="SM00320">
    <property type="entry name" value="WD40"/>
    <property type="match status" value="7"/>
</dbReference>
<dbReference type="Pfam" id="PF06957">
    <property type="entry name" value="COPI_C"/>
    <property type="match status" value="1"/>
</dbReference>
<dbReference type="FunFam" id="2.130.10.10:FF:000010">
    <property type="entry name" value="Coatomer subunit alpha"/>
    <property type="match status" value="1"/>
</dbReference>
<feature type="region of interest" description="Disordered" evidence="13">
    <location>
        <begin position="917"/>
        <end position="949"/>
    </location>
</feature>
<dbReference type="Gene3D" id="2.130.10.10">
    <property type="entry name" value="YVTN repeat-like/Quinoprotein amine dehydrogenase"/>
    <property type="match status" value="1"/>
</dbReference>
<evidence type="ECO:0000256" key="9">
    <source>
        <dbReference type="ARBA" id="ARBA00023034"/>
    </source>
</evidence>
<dbReference type="GO" id="GO:0030126">
    <property type="term" value="C:COPI vesicle coat"/>
    <property type="evidence" value="ECO:0007669"/>
    <property type="project" value="InterPro"/>
</dbReference>
<dbReference type="Pfam" id="PF23953">
    <property type="entry name" value="TPR_COPA_B"/>
    <property type="match status" value="1"/>
</dbReference>
<feature type="repeat" description="WD" evidence="12">
    <location>
        <begin position="286"/>
        <end position="327"/>
    </location>
</feature>
<dbReference type="PRINTS" id="PR00320">
    <property type="entry name" value="GPROTEINBRPT"/>
</dbReference>
<keyword evidence="4" id="KW-0963">Cytoplasm</keyword>
<dbReference type="PROSITE" id="PS50082">
    <property type="entry name" value="WD_REPEATS_2"/>
    <property type="match status" value="6"/>
</dbReference>
<accession>A0A5B0Q4V2</accession>
<dbReference type="InterPro" id="IPR015943">
    <property type="entry name" value="WD40/YVTN_repeat-like_dom_sf"/>
</dbReference>
<evidence type="ECO:0000259" key="16">
    <source>
        <dbReference type="Pfam" id="PF23953"/>
    </source>
</evidence>
<keyword evidence="9" id="KW-0333">Golgi apparatus</keyword>
<feature type="compositionally biased region" description="Polar residues" evidence="13">
    <location>
        <begin position="23"/>
        <end position="35"/>
    </location>
</feature>
<feature type="domain" description="Coatomer alpha subunit C-terminal" evidence="15">
    <location>
        <begin position="906"/>
        <end position="1310"/>
    </location>
</feature>
<dbReference type="GO" id="GO:0005198">
    <property type="term" value="F:structural molecule activity"/>
    <property type="evidence" value="ECO:0007669"/>
    <property type="project" value="InterPro"/>
</dbReference>
<evidence type="ECO:0000256" key="8">
    <source>
        <dbReference type="ARBA" id="ARBA00022927"/>
    </source>
</evidence>
<keyword evidence="5 12" id="KW-0853">WD repeat</keyword>
<comment type="caution">
    <text evidence="17">The sequence shown here is derived from an EMBL/GenBank/DDBJ whole genome shotgun (WGS) entry which is preliminary data.</text>
</comment>
<evidence type="ECO:0000313" key="17">
    <source>
        <dbReference type="EMBL" id="KAA1108236.1"/>
    </source>
</evidence>
<dbReference type="InterPro" id="IPR010714">
    <property type="entry name" value="Coatomer_asu_C"/>
</dbReference>
<dbReference type="GO" id="GO:0006891">
    <property type="term" value="P:intra-Golgi vesicle-mediated transport"/>
    <property type="evidence" value="ECO:0007669"/>
    <property type="project" value="TreeGrafter"/>
</dbReference>
<dbReference type="PANTHER" id="PTHR19876:SF1">
    <property type="entry name" value="COATOMER SUBUNIT ALPHA"/>
    <property type="match status" value="1"/>
</dbReference>
<keyword evidence="10" id="KW-0472">Membrane</keyword>
<dbReference type="Proteomes" id="UP000324748">
    <property type="component" value="Unassembled WGS sequence"/>
</dbReference>
<evidence type="ECO:0000256" key="5">
    <source>
        <dbReference type="ARBA" id="ARBA00022574"/>
    </source>
</evidence>
<evidence type="ECO:0000256" key="10">
    <source>
        <dbReference type="ARBA" id="ARBA00023136"/>
    </source>
</evidence>
<dbReference type="PANTHER" id="PTHR19876">
    <property type="entry name" value="COATOMER"/>
    <property type="match status" value="1"/>
</dbReference>
<evidence type="ECO:0000313" key="18">
    <source>
        <dbReference type="Proteomes" id="UP000324748"/>
    </source>
</evidence>
<dbReference type="PROSITE" id="PS50294">
    <property type="entry name" value="WD_REPEATS_REGION"/>
    <property type="match status" value="5"/>
</dbReference>
<dbReference type="EMBL" id="VSWC01000028">
    <property type="protein sequence ID" value="KAA1108236.1"/>
    <property type="molecule type" value="Genomic_DNA"/>
</dbReference>
<dbReference type="PIRSF" id="PIRSF003354">
    <property type="entry name" value="Coatomer_alpha_subunit"/>
    <property type="match status" value="1"/>
</dbReference>
<feature type="domain" description="COPA/B TPR" evidence="16">
    <location>
        <begin position="698"/>
        <end position="853"/>
    </location>
</feature>
<dbReference type="InterPro" id="IPR020472">
    <property type="entry name" value="WD40_PAC1"/>
</dbReference>
<gene>
    <name evidence="17" type="ORF">PGT21_005452</name>
</gene>
<feature type="repeat" description="WD" evidence="12">
    <location>
        <begin position="330"/>
        <end position="371"/>
    </location>
</feature>
<evidence type="ECO:0000259" key="14">
    <source>
        <dbReference type="Pfam" id="PF04053"/>
    </source>
</evidence>
<dbReference type="GO" id="GO:0006890">
    <property type="term" value="P:retrograde vesicle-mediated transport, Golgi to endoplasmic reticulum"/>
    <property type="evidence" value="ECO:0007669"/>
    <property type="project" value="TreeGrafter"/>
</dbReference>
<name>A0A5B0Q4V2_PUCGR</name>
<keyword evidence="8" id="KW-0653">Protein transport</keyword>
<keyword evidence="7" id="KW-0931">ER-Golgi transport</keyword>
<comment type="subcellular location">
    <subcellularLocation>
        <location evidence="2">Cytoplasmic vesicle</location>
        <location evidence="2">COPI-coated vesicle membrane</location>
        <topology evidence="2">Peripheral membrane protein</topology>
        <orientation evidence="2">Cytoplasmic side</orientation>
    </subcellularLocation>
    <subcellularLocation>
        <location evidence="1">Golgi apparatus membrane</location>
        <topology evidence="1">Peripheral membrane protein</topology>
        <orientation evidence="1">Cytoplasmic side</orientation>
    </subcellularLocation>
</comment>
<keyword evidence="18" id="KW-1185">Reference proteome</keyword>
<dbReference type="InterPro" id="IPR019775">
    <property type="entry name" value="WD40_repeat_CS"/>
</dbReference>
<sequence length="1313" mass="146312">MAGHPPPDDAGFGGRESEGERQPPSNQAENTTQNRLDGHRRRSKQQLSIHKQTDRKHNRISIEPNELTKKKEKPSQPSKMQMLTKFESKSNRVKGIAFHPKLTLLAASLHSGSIQMWNFQMGTLVERFDEHDGPVRGIAFHPSQPLFVSGGDDYKIKVWNYKQRRCLFTLHGHLDYVRSVSFHREHPWILSASDDQTIRIWNWQSRQCIAILTGHNHYIMYAEFHPKDDYIVSCSMDQTVRVWDITGLRKKTTTAQPMSFEDQVQRANSGQADLFGNTDAVVKYVLEGHDRGVNWATFHPTLPLIVSCGDDRQVKLWRMSETKAWEVDTCRGHFNNISAVLFHPKHELIISDSEDKTIRVWDMSKRTAVQTFRRENDRFWVLTAHPELNLFAAGHDTGLIVFKLDRERPAFSLHGNTLFYIRDKYVRVHDLSTGSDVSVISVKKLGSQYVQPRTLSYNPAERAVLVTSPAENGMYELVNLPKDMNAGEVRDSSSEGKRGNGQAALFVARNRFAVLDKTSQTIEIRDLSNSITKSIKCPSPTNDIFYGGTASLLLSTNTSVILFDIQQQKVVSEITTPPVKYVVWSNDGSMVALLSKHTIIIANKALGQHSLIHETIRIKSGAWDDCGILVYSTLNHIKYALPQGDNGIIKTLDQPVYLTRVKGKMVHCLDRNAKPKGIPIDPTEYRFKLALTRNNYDEVLHIIRTSNLVGQSIIAYLQKKGFPEIALHFVQDKTTRFDLAIECGNLEVALETAKAIDRPASWNRLGQQALKQGNQKIVEICYQRTKNFDRLSFLYLMTGNTEKLNKMAKIAEMRADHMSRFHNALYLGNVKTRIAVLKDVGLYPLAYLTAKSNGLDDEANEVLEVAGLTEEELPPMPPLKSSRLAPPGVVTASHELNWPCVGTSESFFDRALTQASGMDGNANPIDSAGGTGRGDPLDEWAADDGDGMDVEGEAGEEAEEAWDIAGSEIPGGALDAEAGESEAMGVEDEGADGEVKEGVQESELWVKNSPLAADHVAAGSFETAMQLLNRQVGAIEFAPLKPLFLSTYQASRAYLPASACLPPLEVYLRRDPEDVNPRNVLPVIARSLQSITQVELKAAYAHFRKAEFNEASAKFRSILQSLLLVVTKDEAEQTELSELIITCREYLIGLSLEIERRRVASSEPENLKRQLELAAYFTHCRLQSVHLVLALRLAMTTFSKSKNFVTAATFAKRLLELSPAANVATQAKQVLSAGDRTPRDAIEIDYDQFSSFDICAGSLTPIYRQQEGSSGGAGFVEDPFTGARYKPEFVGSVCKVSGVTQVGKKAAGLRSRI</sequence>
<evidence type="ECO:0000256" key="1">
    <source>
        <dbReference type="ARBA" id="ARBA00004255"/>
    </source>
</evidence>
<dbReference type="CDD" id="cd22948">
    <property type="entry name" value="Coatomer_WDAD_alpha"/>
    <property type="match status" value="1"/>
</dbReference>
<feature type="repeat" description="WD" evidence="12">
    <location>
        <begin position="128"/>
        <end position="169"/>
    </location>
</feature>
<dbReference type="InterPro" id="IPR047312">
    <property type="entry name" value="Coatomer_alpha_WD-assoc_reg"/>
</dbReference>
<evidence type="ECO:0000256" key="3">
    <source>
        <dbReference type="ARBA" id="ARBA00022448"/>
    </source>
</evidence>
<feature type="repeat" description="WD" evidence="12">
    <location>
        <begin position="212"/>
        <end position="253"/>
    </location>
</feature>